<dbReference type="PANTHER" id="PTHR21015:SF22">
    <property type="entry name" value="GLYCOSYLTRANSFERASE"/>
    <property type="match status" value="1"/>
</dbReference>
<dbReference type="InterPro" id="IPR000182">
    <property type="entry name" value="GNAT_dom"/>
</dbReference>
<feature type="domain" description="N-acetyltransferase" evidence="1">
    <location>
        <begin position="353"/>
        <end position="501"/>
    </location>
</feature>
<evidence type="ECO:0000313" key="2">
    <source>
        <dbReference type="EMBL" id="WMN19438.1"/>
    </source>
</evidence>
<dbReference type="EC" id="3.6.1.57" evidence="2"/>
<dbReference type="PROSITE" id="PS51186">
    <property type="entry name" value="GNAT"/>
    <property type="match status" value="1"/>
</dbReference>
<dbReference type="Gene3D" id="3.40.50.2000">
    <property type="entry name" value="Glycogen Phosphorylase B"/>
    <property type="match status" value="1"/>
</dbReference>
<accession>A0ABY9NP65</accession>
<dbReference type="SUPFAM" id="SSF53756">
    <property type="entry name" value="UDP-Glycosyltransferase/glycogen phosphorylase"/>
    <property type="match status" value="1"/>
</dbReference>
<dbReference type="Pfam" id="PF04101">
    <property type="entry name" value="Glyco_tran_28_C"/>
    <property type="match status" value="1"/>
</dbReference>
<dbReference type="Proteomes" id="UP001237292">
    <property type="component" value="Chromosome"/>
</dbReference>
<dbReference type="PANTHER" id="PTHR21015">
    <property type="entry name" value="UDP-N-ACETYLGLUCOSAMINE--N-ACETYLMURAMYL-(PENTAPEPTIDE) PYROPHOSPHORYL-UNDECAPRENOL N-ACETYLGLUCOSAMINE TRANSFERASE 1"/>
    <property type="match status" value="1"/>
</dbReference>
<dbReference type="InterPro" id="IPR016181">
    <property type="entry name" value="Acyl_CoA_acyltransferase"/>
</dbReference>
<dbReference type="EMBL" id="CP133164">
    <property type="protein sequence ID" value="WMN19438.1"/>
    <property type="molecule type" value="Genomic_DNA"/>
</dbReference>
<dbReference type="Gene3D" id="3.40.630.30">
    <property type="match status" value="1"/>
</dbReference>
<keyword evidence="2" id="KW-0378">Hydrolase</keyword>
<gene>
    <name evidence="2" type="primary">pseG</name>
    <name evidence="2" type="ORF">QL104_08505</name>
</gene>
<sequence length="501" mass="55084">MRVLIRADASPAIGSGHVARCLTLARVLRRQGAEVAFACRDLPGQRLAALQAEGFATFQLPGLYPGEQPEADIEALLPWQADIAALAEALGCAPGFDWVLVDHYALDHRWQVAARRWAPRIAAIDDLANRRHAVDLLLDQNFSGTAQAYEGLHDPACRTLFGPRFAMLREEFRRPAIAIRPRALRVLVNFGGFDAAGQTYKAMQALVDMQELQVDFVAGSGNPDWQAMQALSAGKDNWRLHSYVENFAELMAGADVCLGAGGGTSWERAVLGLPTLCITVAGNQELNARLLAEAGAHLYLGPCEGVSVQQIRQALVLLLGNPGLRHSLAARGRQLVDGRGVERVAAALFAAALRLRPATLEDARLLFDGRQDESVRRWSWQPEALDWPAHVRWLQACLADPERRLLIGELADGPVGVLRYDRGGLEAEVSVYLFAGRFGLGWGRALLERGEAWLAQHWPEVERLRAHVMAENQVSLALFRRAGYQQGACDFTRVLKEHLDD</sequence>
<dbReference type="InterPro" id="IPR007235">
    <property type="entry name" value="Glyco_trans_28_C"/>
</dbReference>
<keyword evidence="3" id="KW-1185">Reference proteome</keyword>
<protein>
    <submittedName>
        <fullName evidence="2">UDP-2,4-diacetamido-2,4, 6-trideoxy-beta-L-altropyranose hydrolase</fullName>
        <ecNumber evidence="2">3.6.1.57</ecNumber>
    </submittedName>
</protein>
<evidence type="ECO:0000313" key="3">
    <source>
        <dbReference type="Proteomes" id="UP001237292"/>
    </source>
</evidence>
<dbReference type="NCBIfam" id="TIGR03590">
    <property type="entry name" value="PseG"/>
    <property type="match status" value="1"/>
</dbReference>
<dbReference type="InterPro" id="IPR020023">
    <property type="entry name" value="PseG"/>
</dbReference>
<dbReference type="RefSeq" id="WP_282878569.1">
    <property type="nucleotide sequence ID" value="NZ_CP133164.1"/>
</dbReference>
<reference evidence="2 3" key="1">
    <citation type="journal article" date="2023" name="Access Microbiol">
        <title>The genome of a steinernematid-associated Pseudomonas piscis bacterium encodes the biosynthesis of insect toxins.</title>
        <authorList>
            <person name="Awori R.M."/>
            <person name="Hendre P."/>
            <person name="Amugune N.O."/>
        </authorList>
    </citation>
    <scope>NUCLEOTIDE SEQUENCE [LARGE SCALE GENOMIC DNA]</scope>
    <source>
        <strain evidence="2 3">75</strain>
    </source>
</reference>
<organism evidence="2 3">
    <name type="scientific">Pseudomonas piscis</name>
    <dbReference type="NCBI Taxonomy" id="2614538"/>
    <lineage>
        <taxon>Bacteria</taxon>
        <taxon>Pseudomonadati</taxon>
        <taxon>Pseudomonadota</taxon>
        <taxon>Gammaproteobacteria</taxon>
        <taxon>Pseudomonadales</taxon>
        <taxon>Pseudomonadaceae</taxon>
        <taxon>Pseudomonas</taxon>
    </lineage>
</organism>
<name>A0ABY9NP65_9PSED</name>
<dbReference type="GO" id="GO:0016787">
    <property type="term" value="F:hydrolase activity"/>
    <property type="evidence" value="ECO:0007669"/>
    <property type="project" value="UniProtKB-KW"/>
</dbReference>
<dbReference type="Pfam" id="PF13302">
    <property type="entry name" value="Acetyltransf_3"/>
    <property type="match status" value="1"/>
</dbReference>
<dbReference type="SUPFAM" id="SSF55729">
    <property type="entry name" value="Acyl-CoA N-acyltransferases (Nat)"/>
    <property type="match status" value="1"/>
</dbReference>
<dbReference type="Gene3D" id="3.40.50.11190">
    <property type="match status" value="1"/>
</dbReference>
<evidence type="ECO:0000259" key="1">
    <source>
        <dbReference type="PROSITE" id="PS51186"/>
    </source>
</evidence>
<proteinExistence type="predicted"/>